<feature type="transmembrane region" description="Helical" evidence="8">
    <location>
        <begin position="58"/>
        <end position="79"/>
    </location>
</feature>
<evidence type="ECO:0000256" key="3">
    <source>
        <dbReference type="ARBA" id="ARBA00012438"/>
    </source>
</evidence>
<protein>
    <recommendedName>
        <fullName evidence="3">histidine kinase</fullName>
        <ecNumber evidence="3">2.7.13.3</ecNumber>
    </recommendedName>
</protein>
<dbReference type="PROSITE" id="PS50109">
    <property type="entry name" value="HIS_KIN"/>
    <property type="match status" value="1"/>
</dbReference>
<dbReference type="FunFam" id="3.30.565.10:FF:000006">
    <property type="entry name" value="Sensor histidine kinase WalK"/>
    <property type="match status" value="1"/>
</dbReference>
<gene>
    <name evidence="10" type="ORF">RAMLITH_21530</name>
</gene>
<keyword evidence="4" id="KW-0597">Phosphoprotein</keyword>
<evidence type="ECO:0000313" key="11">
    <source>
        <dbReference type="Proteomes" id="UP000521868"/>
    </source>
</evidence>
<dbReference type="SMART" id="SM00387">
    <property type="entry name" value="HATPase_c"/>
    <property type="match status" value="1"/>
</dbReference>
<dbReference type="InterPro" id="IPR003594">
    <property type="entry name" value="HATPase_dom"/>
</dbReference>
<dbReference type="EMBL" id="VTOX01000010">
    <property type="protein sequence ID" value="NKE68402.1"/>
    <property type="molecule type" value="Genomic_DNA"/>
</dbReference>
<accession>A0A7X6DJN7</accession>
<feature type="coiled-coil region" evidence="7">
    <location>
        <begin position="83"/>
        <end position="121"/>
    </location>
</feature>
<keyword evidence="7" id="KW-0175">Coiled coil</keyword>
<dbReference type="InterPro" id="IPR005467">
    <property type="entry name" value="His_kinase_dom"/>
</dbReference>
<feature type="transmembrane region" description="Helical" evidence="8">
    <location>
        <begin position="16"/>
        <end position="38"/>
    </location>
</feature>
<name>A0A7X6DJN7_9BURK</name>
<dbReference type="PRINTS" id="PR00344">
    <property type="entry name" value="BCTRLSENSOR"/>
</dbReference>
<evidence type="ECO:0000256" key="4">
    <source>
        <dbReference type="ARBA" id="ARBA00022553"/>
    </source>
</evidence>
<dbReference type="EC" id="2.7.13.3" evidence="3"/>
<evidence type="ECO:0000256" key="6">
    <source>
        <dbReference type="ARBA" id="ARBA00022777"/>
    </source>
</evidence>
<dbReference type="InterPro" id="IPR004358">
    <property type="entry name" value="Sig_transdc_His_kin-like_C"/>
</dbReference>
<dbReference type="GO" id="GO:0000155">
    <property type="term" value="F:phosphorelay sensor kinase activity"/>
    <property type="evidence" value="ECO:0007669"/>
    <property type="project" value="InterPro"/>
</dbReference>
<dbReference type="Pfam" id="PF00512">
    <property type="entry name" value="HisKA"/>
    <property type="match status" value="1"/>
</dbReference>
<dbReference type="GO" id="GO:0005886">
    <property type="term" value="C:plasma membrane"/>
    <property type="evidence" value="ECO:0007669"/>
    <property type="project" value="UniProtKB-SubCell"/>
</dbReference>
<evidence type="ECO:0000259" key="9">
    <source>
        <dbReference type="PROSITE" id="PS50109"/>
    </source>
</evidence>
<dbReference type="SMART" id="SM00388">
    <property type="entry name" value="HisKA"/>
    <property type="match status" value="1"/>
</dbReference>
<keyword evidence="5" id="KW-0808">Transferase</keyword>
<keyword evidence="8" id="KW-1133">Transmembrane helix</keyword>
<dbReference type="InterPro" id="IPR050351">
    <property type="entry name" value="BphY/WalK/GraS-like"/>
</dbReference>
<comment type="subcellular location">
    <subcellularLocation>
        <location evidence="2">Cell inner membrane</location>
        <topology evidence="2">Multi-pass membrane protein</topology>
    </subcellularLocation>
</comment>
<dbReference type="Proteomes" id="UP000521868">
    <property type="component" value="Unassembled WGS sequence"/>
</dbReference>
<dbReference type="GO" id="GO:0007234">
    <property type="term" value="P:osmosensory signaling via phosphorelay pathway"/>
    <property type="evidence" value="ECO:0007669"/>
    <property type="project" value="TreeGrafter"/>
</dbReference>
<comment type="caution">
    <text evidence="10">The sequence shown here is derived from an EMBL/GenBank/DDBJ whole genome shotgun (WGS) entry which is preliminary data.</text>
</comment>
<comment type="catalytic activity">
    <reaction evidence="1">
        <text>ATP + protein L-histidine = ADP + protein N-phospho-L-histidine.</text>
        <dbReference type="EC" id="2.7.13.3"/>
    </reaction>
</comment>
<keyword evidence="8" id="KW-0472">Membrane</keyword>
<evidence type="ECO:0000256" key="7">
    <source>
        <dbReference type="SAM" id="Coils"/>
    </source>
</evidence>
<dbReference type="CDD" id="cd00082">
    <property type="entry name" value="HisKA"/>
    <property type="match status" value="1"/>
</dbReference>
<dbReference type="PANTHER" id="PTHR42878">
    <property type="entry name" value="TWO-COMPONENT HISTIDINE KINASE"/>
    <property type="match status" value="1"/>
</dbReference>
<keyword evidence="8" id="KW-0812">Transmembrane</keyword>
<keyword evidence="11" id="KW-1185">Reference proteome</keyword>
<dbReference type="RefSeq" id="WP_168109521.1">
    <property type="nucleotide sequence ID" value="NZ_VTOX01000010.1"/>
</dbReference>
<dbReference type="InterPro" id="IPR036890">
    <property type="entry name" value="HATPase_C_sf"/>
</dbReference>
<dbReference type="Gene3D" id="1.10.287.130">
    <property type="match status" value="1"/>
</dbReference>
<dbReference type="GO" id="GO:0000156">
    <property type="term" value="F:phosphorelay response regulator activity"/>
    <property type="evidence" value="ECO:0007669"/>
    <property type="project" value="TreeGrafter"/>
</dbReference>
<organism evidence="10 11">
    <name type="scientific">Ramlibacter lithotrophicus</name>
    <dbReference type="NCBI Taxonomy" id="2606681"/>
    <lineage>
        <taxon>Bacteria</taxon>
        <taxon>Pseudomonadati</taxon>
        <taxon>Pseudomonadota</taxon>
        <taxon>Betaproteobacteria</taxon>
        <taxon>Burkholderiales</taxon>
        <taxon>Comamonadaceae</taxon>
        <taxon>Ramlibacter</taxon>
    </lineage>
</organism>
<dbReference type="InterPro" id="IPR003661">
    <property type="entry name" value="HisK_dim/P_dom"/>
</dbReference>
<dbReference type="InterPro" id="IPR036097">
    <property type="entry name" value="HisK_dim/P_sf"/>
</dbReference>
<dbReference type="PANTHER" id="PTHR42878:SF15">
    <property type="entry name" value="BACTERIOPHYTOCHROME"/>
    <property type="match status" value="1"/>
</dbReference>
<proteinExistence type="predicted"/>
<evidence type="ECO:0000313" key="10">
    <source>
        <dbReference type="EMBL" id="NKE68402.1"/>
    </source>
</evidence>
<dbReference type="AlphaFoldDB" id="A0A7X6DJN7"/>
<evidence type="ECO:0000256" key="2">
    <source>
        <dbReference type="ARBA" id="ARBA00004429"/>
    </source>
</evidence>
<evidence type="ECO:0000256" key="8">
    <source>
        <dbReference type="SAM" id="Phobius"/>
    </source>
</evidence>
<dbReference type="SUPFAM" id="SSF47384">
    <property type="entry name" value="Homodimeric domain of signal transducing histidine kinase"/>
    <property type="match status" value="1"/>
</dbReference>
<feature type="domain" description="Histidine kinase" evidence="9">
    <location>
        <begin position="128"/>
        <end position="339"/>
    </location>
</feature>
<dbReference type="Pfam" id="PF02518">
    <property type="entry name" value="HATPase_c"/>
    <property type="match status" value="1"/>
</dbReference>
<reference evidence="10 11" key="1">
    <citation type="journal article" date="2020" name="Nature">
        <title>Bacterial chemolithoautotrophy via manganese oxidation.</title>
        <authorList>
            <person name="Yu H."/>
            <person name="Leadbetter J.R."/>
        </authorList>
    </citation>
    <scope>NUCLEOTIDE SEQUENCE [LARGE SCALE GENOMIC DNA]</scope>
    <source>
        <strain evidence="10 11">RBP-1</strain>
    </source>
</reference>
<evidence type="ECO:0000256" key="5">
    <source>
        <dbReference type="ARBA" id="ARBA00022679"/>
    </source>
</evidence>
<sequence length="345" mass="37350">MHTAAFRRLAFGSKRLVRLFPALGAGTYLALGTLWIWLSDRVGERVFATVGSLTAYQTWKGVGFVVVSAAVVYLLLYLANRALARDLAARTAARRQLEAANQELDARVQERTRALESANRALQMFTHAVAHDLSSPAGRLQGFAQALGHAVSAGDYDKVTHYAARIDANARLMQQIIDGLLQLSRAERMGLERVPVDCDALVRELLQELQVAPAVRIELAPLGIVQADSAGLRQVWTNLLSNALKYSAHAPAPVVRIAAADLAGERVFSVADNGIGFGPEEGQRLFDLFTRLPSARAFPGSGVGLMIVKRTIERQGGRVWAEGAPGRGATFWFSLPAARPACLDE</sequence>
<keyword evidence="6" id="KW-0418">Kinase</keyword>
<dbReference type="Gene3D" id="3.30.565.10">
    <property type="entry name" value="Histidine kinase-like ATPase, C-terminal domain"/>
    <property type="match status" value="1"/>
</dbReference>
<evidence type="ECO:0000256" key="1">
    <source>
        <dbReference type="ARBA" id="ARBA00000085"/>
    </source>
</evidence>
<dbReference type="GO" id="GO:0030295">
    <property type="term" value="F:protein kinase activator activity"/>
    <property type="evidence" value="ECO:0007669"/>
    <property type="project" value="TreeGrafter"/>
</dbReference>
<dbReference type="SUPFAM" id="SSF55874">
    <property type="entry name" value="ATPase domain of HSP90 chaperone/DNA topoisomerase II/histidine kinase"/>
    <property type="match status" value="1"/>
</dbReference>